<evidence type="ECO:0008006" key="4">
    <source>
        <dbReference type="Google" id="ProtNLM"/>
    </source>
</evidence>
<gene>
    <name evidence="2" type="ORF">HK439_22005</name>
</gene>
<dbReference type="RefSeq" id="WP_190293631.1">
    <property type="nucleotide sequence ID" value="NZ_JABFCZ010000028.1"/>
</dbReference>
<evidence type="ECO:0000313" key="2">
    <source>
        <dbReference type="EMBL" id="MBD1548942.1"/>
    </source>
</evidence>
<evidence type="ECO:0000313" key="3">
    <source>
        <dbReference type="Proteomes" id="UP000598467"/>
    </source>
</evidence>
<reference evidence="2" key="1">
    <citation type="submission" date="2020-05" db="EMBL/GenBank/DDBJ databases">
        <title>Identification of trans-AT polyketide cluster in two marine bacteria, producers of a novel glutaramide-containing polyketide sesbanimide D and analogs.</title>
        <authorList>
            <person name="Kacar D."/>
            <person name="Rodriguez P."/>
            <person name="Canedo L."/>
            <person name="Gonzalez E."/>
            <person name="Galan B."/>
            <person name="De La Calle F."/>
            <person name="Garcia J.L."/>
        </authorList>
    </citation>
    <scope>NUCLEOTIDE SEQUENCE</scope>
    <source>
        <strain evidence="2">PHM038</strain>
    </source>
</reference>
<dbReference type="EMBL" id="JABFCZ010000028">
    <property type="protein sequence ID" value="MBD1548942.1"/>
    <property type="molecule type" value="Genomic_DNA"/>
</dbReference>
<evidence type="ECO:0000256" key="1">
    <source>
        <dbReference type="SAM" id="SignalP"/>
    </source>
</evidence>
<feature type="chain" id="PRO_5036781872" description="Outer membrane lipoprotein carrier protein LolA" evidence="1">
    <location>
        <begin position="27"/>
        <end position="208"/>
    </location>
</feature>
<dbReference type="Proteomes" id="UP000598467">
    <property type="component" value="Unassembled WGS sequence"/>
</dbReference>
<proteinExistence type="predicted"/>
<keyword evidence="1" id="KW-0732">Signal</keyword>
<protein>
    <recommendedName>
        <fullName evidence="4">Outer membrane lipoprotein carrier protein LolA</fullName>
    </recommendedName>
</protein>
<sequence>MQLSGFLGHLLSCFFFWGMLSMPASALSDGQKTGTSITHSLNWQVFRSEKAGKTGSISFYSEGRGRIFEKYSDKTELLKSPAGLSLYCVASNHDLSVSIMPPAEAILNTQQDHTATYKLDDDIFRELPLTSPATVRAYLSEDFNVPEDMPLPFKVMFPNITRALAFNLMNSKKLIVRMKTMTGDILEMEFPTAGLKPLAKESRRLCWW</sequence>
<accession>A0A926P6K7</accession>
<name>A0A926P6K7_9HYPH</name>
<organism evidence="2 3">
    <name type="scientific">Roseibium aggregatum</name>
    <dbReference type="NCBI Taxonomy" id="187304"/>
    <lineage>
        <taxon>Bacteria</taxon>
        <taxon>Pseudomonadati</taxon>
        <taxon>Pseudomonadota</taxon>
        <taxon>Alphaproteobacteria</taxon>
        <taxon>Hyphomicrobiales</taxon>
        <taxon>Stappiaceae</taxon>
        <taxon>Roseibium</taxon>
    </lineage>
</organism>
<comment type="caution">
    <text evidence="2">The sequence shown here is derived from an EMBL/GenBank/DDBJ whole genome shotgun (WGS) entry which is preliminary data.</text>
</comment>
<feature type="signal peptide" evidence="1">
    <location>
        <begin position="1"/>
        <end position="26"/>
    </location>
</feature>
<dbReference type="AlphaFoldDB" id="A0A926P6K7"/>